<dbReference type="GO" id="GO:0031647">
    <property type="term" value="P:regulation of protein stability"/>
    <property type="evidence" value="ECO:0007669"/>
    <property type="project" value="UniProtKB-ARBA"/>
</dbReference>
<feature type="chain" id="PRO_5005128828" description="Carboxypeptidase" evidence="5">
    <location>
        <begin position="20"/>
        <end position="543"/>
    </location>
</feature>
<evidence type="ECO:0000256" key="3">
    <source>
        <dbReference type="ARBA" id="ARBA00022670"/>
    </source>
</evidence>
<dbReference type="AlphaFoldDB" id="F1L2P6"/>
<proteinExistence type="evidence at transcript level"/>
<dbReference type="Pfam" id="PF00450">
    <property type="entry name" value="Peptidase_S10"/>
    <property type="match status" value="1"/>
</dbReference>
<keyword evidence="4 5" id="KW-0378">Hydrolase</keyword>
<feature type="signal peptide" evidence="5">
    <location>
        <begin position="1"/>
        <end position="19"/>
    </location>
</feature>
<dbReference type="PANTHER" id="PTHR11802">
    <property type="entry name" value="SERINE PROTEASE FAMILY S10 SERINE CARBOXYPEPTIDASE"/>
    <property type="match status" value="1"/>
</dbReference>
<dbReference type="EMBL" id="JI170216">
    <property type="protein sequence ID" value="ADY44400.1"/>
    <property type="molecule type" value="mRNA"/>
</dbReference>
<dbReference type="MEROPS" id="S10.A65"/>
<reference evidence="6" key="1">
    <citation type="journal article" date="2011" name="Genome Res.">
        <title>Deep small RNA sequencing from the nematode Ascaris reveals conservation, functional diversification, and novel developmental profiles.</title>
        <authorList>
            <person name="Wang J."/>
            <person name="Czech B."/>
            <person name="Crunk A."/>
            <person name="Wallace A."/>
            <person name="Mitreva M."/>
            <person name="Hannon G.J."/>
            <person name="Davis R.E."/>
        </authorList>
    </citation>
    <scope>NUCLEOTIDE SEQUENCE</scope>
</reference>
<keyword evidence="3 5" id="KW-0645">Protease</keyword>
<dbReference type="InterPro" id="IPR001563">
    <property type="entry name" value="Peptidase_S10"/>
</dbReference>
<sequence length="543" mass="61710">MQILISFGVVFLLVNGARSIEEEDVVNLPNVTFEYSFKQYSGYLNANNAGTWKFFYWLMESQRNPLTDPLLLWLNGGPGCSSLLGAFTELGPFYMNRDSSSLYENIFAWNKFATLLFIESPIGAGFSYDTTNANSYTVGDDQTAQQNYNALADFFRRVQPKYANHSFFISGESYAGIYIPTLARLIVHGINNNSFPNKNFKGMAIGNGYMNVQKLTNSLMLFYNYHGLIGVQEWQTIKNVCCANVSDLEKCDFYSHMYYNLTGPFPQDECSRLTTPYYYLPKEMDQYDLYQDCYKSNFLTNTMRLYSRALPYLQTIPDGKQTADFINNDSTDNHEGYPCFMDSALTNYMNRDELMKAIHVDQAWINSVSTWLECNQPLYDHYPVTYWDTTSVFEDIFANVSSEISILIYNGDVDTVCNFMGNEWLMRDIANNNQFTVGERVPWFFRNQVAGYARRYSRAASQSKSAITLDVLTVKGAGHFVPTDRPGPALQMMANFLLKQSNYSSTAGIDVTPTAAPGKLSKANSDTFNVAFLTMIIALFAIY</sequence>
<dbReference type="GO" id="GO:0004185">
    <property type="term" value="F:serine-type carboxypeptidase activity"/>
    <property type="evidence" value="ECO:0007669"/>
    <property type="project" value="UniProtKB-UniRule"/>
</dbReference>
<comment type="similarity">
    <text evidence="1 5">Belongs to the peptidase S10 family.</text>
</comment>
<evidence type="ECO:0000256" key="1">
    <source>
        <dbReference type="ARBA" id="ARBA00009431"/>
    </source>
</evidence>
<organism evidence="6">
    <name type="scientific">Ascaris suum</name>
    <name type="common">Pig roundworm</name>
    <name type="synonym">Ascaris lumbricoides</name>
    <dbReference type="NCBI Taxonomy" id="6253"/>
    <lineage>
        <taxon>Eukaryota</taxon>
        <taxon>Metazoa</taxon>
        <taxon>Ecdysozoa</taxon>
        <taxon>Nematoda</taxon>
        <taxon>Chromadorea</taxon>
        <taxon>Rhabditida</taxon>
        <taxon>Spirurina</taxon>
        <taxon>Ascaridomorpha</taxon>
        <taxon>Ascaridoidea</taxon>
        <taxon>Ascarididae</taxon>
        <taxon>Ascaris</taxon>
    </lineage>
</organism>
<evidence type="ECO:0000256" key="4">
    <source>
        <dbReference type="ARBA" id="ARBA00022801"/>
    </source>
</evidence>
<keyword evidence="5" id="KW-0732">Signal</keyword>
<dbReference type="InterPro" id="IPR029058">
    <property type="entry name" value="AB_hydrolase_fold"/>
</dbReference>
<keyword evidence="2 5" id="KW-0121">Carboxypeptidase</keyword>
<evidence type="ECO:0000256" key="2">
    <source>
        <dbReference type="ARBA" id="ARBA00022645"/>
    </source>
</evidence>
<dbReference type="SUPFAM" id="SSF53474">
    <property type="entry name" value="alpha/beta-Hydrolases"/>
    <property type="match status" value="1"/>
</dbReference>
<evidence type="ECO:0000256" key="5">
    <source>
        <dbReference type="RuleBase" id="RU361156"/>
    </source>
</evidence>
<dbReference type="PROSITE" id="PS00131">
    <property type="entry name" value="CARBOXYPEPT_SER_SER"/>
    <property type="match status" value="1"/>
</dbReference>
<accession>F1L2P6</accession>
<dbReference type="GO" id="GO:0006508">
    <property type="term" value="P:proteolysis"/>
    <property type="evidence" value="ECO:0007669"/>
    <property type="project" value="UniProtKB-KW"/>
</dbReference>
<dbReference type="Gene3D" id="3.40.50.1820">
    <property type="entry name" value="alpha/beta hydrolase"/>
    <property type="match status" value="1"/>
</dbReference>
<dbReference type="InterPro" id="IPR018202">
    <property type="entry name" value="Ser_caboxypep_ser_AS"/>
</dbReference>
<dbReference type="InterPro" id="IPR033124">
    <property type="entry name" value="Ser_caboxypep_his_AS"/>
</dbReference>
<evidence type="ECO:0000313" key="6">
    <source>
        <dbReference type="EMBL" id="ADY44400.1"/>
    </source>
</evidence>
<dbReference type="PRINTS" id="PR00724">
    <property type="entry name" value="CRBOXYPTASEC"/>
</dbReference>
<dbReference type="PANTHER" id="PTHR11802:SF70">
    <property type="entry name" value="SERINE CARBOXYPEPTIDASE CTSA-3.1"/>
    <property type="match status" value="1"/>
</dbReference>
<dbReference type="GO" id="GO:1904715">
    <property type="term" value="P:negative regulation of chaperone-mediated autophagy"/>
    <property type="evidence" value="ECO:0007669"/>
    <property type="project" value="UniProtKB-ARBA"/>
</dbReference>
<name>F1L2P6_ASCSU</name>
<dbReference type="EC" id="3.4.16.-" evidence="5"/>
<dbReference type="FunFam" id="3.40.50.1820:FF:000335">
    <property type="entry name" value="Carboxypeptidase"/>
    <property type="match status" value="1"/>
</dbReference>
<protein>
    <recommendedName>
        <fullName evidence="5">Carboxypeptidase</fullName>
        <ecNumber evidence="5">3.4.16.-</ecNumber>
    </recommendedName>
</protein>
<dbReference type="PROSITE" id="PS00560">
    <property type="entry name" value="CARBOXYPEPT_SER_HIS"/>
    <property type="match status" value="1"/>
</dbReference>